<gene>
    <name evidence="1" type="primary">LOC114337060</name>
</gene>
<dbReference type="RefSeq" id="XP_028143248.1">
    <property type="nucleotide sequence ID" value="XM_028287447.1"/>
</dbReference>
<proteinExistence type="predicted"/>
<reference evidence="1" key="1">
    <citation type="submission" date="2025-08" db="UniProtKB">
        <authorList>
            <consortium name="RefSeq"/>
        </authorList>
    </citation>
    <scope>IDENTIFICATION</scope>
    <source>
        <tissue evidence="1">Whole insect</tissue>
    </source>
</reference>
<accession>A0A6P7GE77</accession>
<organism evidence="1">
    <name type="scientific">Diabrotica virgifera virgifera</name>
    <name type="common">western corn rootworm</name>
    <dbReference type="NCBI Taxonomy" id="50390"/>
    <lineage>
        <taxon>Eukaryota</taxon>
        <taxon>Metazoa</taxon>
        <taxon>Ecdysozoa</taxon>
        <taxon>Arthropoda</taxon>
        <taxon>Hexapoda</taxon>
        <taxon>Insecta</taxon>
        <taxon>Pterygota</taxon>
        <taxon>Neoptera</taxon>
        <taxon>Endopterygota</taxon>
        <taxon>Coleoptera</taxon>
        <taxon>Polyphaga</taxon>
        <taxon>Cucujiformia</taxon>
        <taxon>Chrysomeloidea</taxon>
        <taxon>Chrysomelidae</taxon>
        <taxon>Galerucinae</taxon>
        <taxon>Diabroticina</taxon>
        <taxon>Diabroticites</taxon>
        <taxon>Diabrotica</taxon>
    </lineage>
</organism>
<evidence type="ECO:0000313" key="1">
    <source>
        <dbReference type="RefSeq" id="XP_028143248.1"/>
    </source>
</evidence>
<dbReference type="InParanoid" id="A0A6P7GE77"/>
<dbReference type="AlphaFoldDB" id="A0A6P7GE77"/>
<sequence length="101" mass="11551">MDTILNVQICNDLKARLKKHTLSTWQIHWNKITSVLHKIKPSVNLFTCPSLSRKNIAILRRLRIGHTRNANSLVLVLTSKMSSTVQTKSTRLSNSSRRINC</sequence>
<name>A0A6P7GE77_DIAVI</name>
<protein>
    <submittedName>
        <fullName evidence="1">Uncharacterized protein LOC114337060</fullName>
    </submittedName>
</protein>